<evidence type="ECO:0008006" key="12">
    <source>
        <dbReference type="Google" id="ProtNLM"/>
    </source>
</evidence>
<reference evidence="10" key="1">
    <citation type="submission" date="2023-10" db="EMBL/GenBank/DDBJ databases">
        <title>Genome assembly of Pristionchus species.</title>
        <authorList>
            <person name="Yoshida K."/>
            <person name="Sommer R.J."/>
        </authorList>
    </citation>
    <scope>NUCLEOTIDE SEQUENCE</scope>
    <source>
        <strain evidence="10">RS0144</strain>
    </source>
</reference>
<keyword evidence="7 9" id="KW-0503">Monooxygenase</keyword>
<evidence type="ECO:0000256" key="3">
    <source>
        <dbReference type="ARBA" id="ARBA00010617"/>
    </source>
</evidence>
<keyword evidence="11" id="KW-1185">Reference proteome</keyword>
<comment type="caution">
    <text evidence="10">The sequence shown here is derived from an EMBL/GenBank/DDBJ whole genome shotgun (WGS) entry which is preliminary data.</text>
</comment>
<evidence type="ECO:0000313" key="10">
    <source>
        <dbReference type="EMBL" id="GMS81085.1"/>
    </source>
</evidence>
<comment type="cofactor">
    <cofactor evidence="1 8">
        <name>heme</name>
        <dbReference type="ChEBI" id="CHEBI:30413"/>
    </cofactor>
</comment>
<sequence length="199" mass="23234">VDTFMFEGHDTTAAGLGWTIWCLATHPKMQERAYREVIEELGENRDGDIGREDMGKLVYLDRCIKEALRIYPPVPFVSRQLKRDFHLGDYSLPENSQVSISPFVVHRNESIYPNPLEYVPYRFLPEKEAKRNAYDYIPFSAGPRNCIGQKFAQFEEKIILAWLIRSFRFSSNKPFEARRFATEAILRPIDGIIVNVERR</sequence>
<evidence type="ECO:0000256" key="9">
    <source>
        <dbReference type="RuleBase" id="RU000461"/>
    </source>
</evidence>
<dbReference type="InterPro" id="IPR001128">
    <property type="entry name" value="Cyt_P450"/>
</dbReference>
<dbReference type="InterPro" id="IPR050196">
    <property type="entry name" value="Cytochrome_P450_Monoox"/>
</dbReference>
<gene>
    <name evidence="10" type="ORF">PENTCL1PPCAC_3260</name>
</gene>
<dbReference type="SUPFAM" id="SSF48264">
    <property type="entry name" value="Cytochrome P450"/>
    <property type="match status" value="1"/>
</dbReference>
<dbReference type="AlphaFoldDB" id="A0AAV5SF50"/>
<keyword evidence="9" id="KW-0560">Oxidoreductase</keyword>
<accession>A0AAV5SF50</accession>
<evidence type="ECO:0000256" key="2">
    <source>
        <dbReference type="ARBA" id="ARBA00003690"/>
    </source>
</evidence>
<comment type="function">
    <text evidence="2">May be involved in the metabolism of insect hormones and in the breakdown of synthetic insecticides.</text>
</comment>
<dbReference type="PANTHER" id="PTHR24291:SF130">
    <property type="entry name" value="CYTOCHROME P450 FAMILY"/>
    <property type="match status" value="1"/>
</dbReference>
<name>A0AAV5SF50_9BILA</name>
<protein>
    <recommendedName>
        <fullName evidence="12">Cytochrome P450</fullName>
    </recommendedName>
</protein>
<dbReference type="GO" id="GO:0004497">
    <property type="term" value="F:monooxygenase activity"/>
    <property type="evidence" value="ECO:0007669"/>
    <property type="project" value="UniProtKB-KW"/>
</dbReference>
<evidence type="ECO:0000256" key="7">
    <source>
        <dbReference type="ARBA" id="ARBA00023033"/>
    </source>
</evidence>
<dbReference type="GO" id="GO:0005789">
    <property type="term" value="C:endoplasmic reticulum membrane"/>
    <property type="evidence" value="ECO:0007669"/>
    <property type="project" value="UniProtKB-SubCell"/>
</dbReference>
<comment type="similarity">
    <text evidence="3 9">Belongs to the cytochrome P450 family.</text>
</comment>
<feature type="non-terminal residue" evidence="10">
    <location>
        <position position="1"/>
    </location>
</feature>
<dbReference type="PRINTS" id="PR00385">
    <property type="entry name" value="P450"/>
</dbReference>
<dbReference type="PROSITE" id="PS00086">
    <property type="entry name" value="CYTOCHROME_P450"/>
    <property type="match status" value="1"/>
</dbReference>
<feature type="binding site" description="axial binding residue" evidence="8">
    <location>
        <position position="146"/>
    </location>
    <ligand>
        <name>heme</name>
        <dbReference type="ChEBI" id="CHEBI:30413"/>
    </ligand>
    <ligandPart>
        <name>Fe</name>
        <dbReference type="ChEBI" id="CHEBI:18248"/>
    </ligandPart>
</feature>
<evidence type="ECO:0000256" key="1">
    <source>
        <dbReference type="ARBA" id="ARBA00001971"/>
    </source>
</evidence>
<dbReference type="GO" id="GO:0005506">
    <property type="term" value="F:iron ion binding"/>
    <property type="evidence" value="ECO:0007669"/>
    <property type="project" value="InterPro"/>
</dbReference>
<evidence type="ECO:0000256" key="6">
    <source>
        <dbReference type="ARBA" id="ARBA00023004"/>
    </source>
</evidence>
<evidence type="ECO:0000256" key="4">
    <source>
        <dbReference type="ARBA" id="ARBA00022617"/>
    </source>
</evidence>
<dbReference type="Proteomes" id="UP001432027">
    <property type="component" value="Unassembled WGS sequence"/>
</dbReference>
<keyword evidence="6 8" id="KW-0408">Iron</keyword>
<dbReference type="InterPro" id="IPR036396">
    <property type="entry name" value="Cyt_P450_sf"/>
</dbReference>
<dbReference type="PRINTS" id="PR00465">
    <property type="entry name" value="EP450IV"/>
</dbReference>
<keyword evidence="4 8" id="KW-0349">Heme</keyword>
<dbReference type="GO" id="GO:0020037">
    <property type="term" value="F:heme binding"/>
    <property type="evidence" value="ECO:0007669"/>
    <property type="project" value="InterPro"/>
</dbReference>
<dbReference type="InterPro" id="IPR002403">
    <property type="entry name" value="Cyt_P450_E_grp-IV"/>
</dbReference>
<evidence type="ECO:0000256" key="5">
    <source>
        <dbReference type="ARBA" id="ARBA00022723"/>
    </source>
</evidence>
<dbReference type="Gene3D" id="1.10.630.10">
    <property type="entry name" value="Cytochrome P450"/>
    <property type="match status" value="1"/>
</dbReference>
<dbReference type="InterPro" id="IPR017972">
    <property type="entry name" value="Cyt_P450_CS"/>
</dbReference>
<evidence type="ECO:0000256" key="8">
    <source>
        <dbReference type="PIRSR" id="PIRSR602403-1"/>
    </source>
</evidence>
<keyword evidence="5 8" id="KW-0479">Metal-binding</keyword>
<dbReference type="PANTHER" id="PTHR24291">
    <property type="entry name" value="CYTOCHROME P450 FAMILY 4"/>
    <property type="match status" value="1"/>
</dbReference>
<organism evidence="10 11">
    <name type="scientific">Pristionchus entomophagus</name>
    <dbReference type="NCBI Taxonomy" id="358040"/>
    <lineage>
        <taxon>Eukaryota</taxon>
        <taxon>Metazoa</taxon>
        <taxon>Ecdysozoa</taxon>
        <taxon>Nematoda</taxon>
        <taxon>Chromadorea</taxon>
        <taxon>Rhabditida</taxon>
        <taxon>Rhabditina</taxon>
        <taxon>Diplogasteromorpha</taxon>
        <taxon>Diplogasteroidea</taxon>
        <taxon>Neodiplogasteridae</taxon>
        <taxon>Pristionchus</taxon>
    </lineage>
</organism>
<dbReference type="GO" id="GO:0016705">
    <property type="term" value="F:oxidoreductase activity, acting on paired donors, with incorporation or reduction of molecular oxygen"/>
    <property type="evidence" value="ECO:0007669"/>
    <property type="project" value="InterPro"/>
</dbReference>
<evidence type="ECO:0000313" key="11">
    <source>
        <dbReference type="Proteomes" id="UP001432027"/>
    </source>
</evidence>
<dbReference type="Pfam" id="PF00067">
    <property type="entry name" value="p450"/>
    <property type="match status" value="1"/>
</dbReference>
<proteinExistence type="inferred from homology"/>
<dbReference type="EMBL" id="BTSX01000001">
    <property type="protein sequence ID" value="GMS81085.1"/>
    <property type="molecule type" value="Genomic_DNA"/>
</dbReference>